<gene>
    <name evidence="1" type="ORF">C8D86_1356</name>
</gene>
<evidence type="ECO:0000313" key="1">
    <source>
        <dbReference type="EMBL" id="RDI37980.1"/>
    </source>
</evidence>
<evidence type="ECO:0008006" key="3">
    <source>
        <dbReference type="Google" id="ProtNLM"/>
    </source>
</evidence>
<comment type="caution">
    <text evidence="1">The sequence shown here is derived from an EMBL/GenBank/DDBJ whole genome shotgun (WGS) entry which is preliminary data.</text>
</comment>
<dbReference type="RefSeq" id="WP_114835387.1">
    <property type="nucleotide sequence ID" value="NZ_LR699118.1"/>
</dbReference>
<proteinExistence type="predicted"/>
<name>A0A370G455_9COXI</name>
<organism evidence="1 2">
    <name type="scientific">Aquicella lusitana</name>
    <dbReference type="NCBI Taxonomy" id="254246"/>
    <lineage>
        <taxon>Bacteria</taxon>
        <taxon>Pseudomonadati</taxon>
        <taxon>Pseudomonadota</taxon>
        <taxon>Gammaproteobacteria</taxon>
        <taxon>Legionellales</taxon>
        <taxon>Coxiellaceae</taxon>
        <taxon>Aquicella</taxon>
    </lineage>
</organism>
<evidence type="ECO:0000313" key="2">
    <source>
        <dbReference type="Proteomes" id="UP000254720"/>
    </source>
</evidence>
<dbReference type="PIRSF" id="PIRSF018634">
    <property type="entry name" value="UCP018634"/>
    <property type="match status" value="1"/>
</dbReference>
<protein>
    <recommendedName>
        <fullName evidence="3">RelE toxin of RelEB toxin-antitoxin system</fullName>
    </recommendedName>
</protein>
<dbReference type="InterPro" id="IPR009387">
    <property type="entry name" value="HigB-2"/>
</dbReference>
<sequence length="121" mass="14089">MRVFKYRMFRQWAKKEGISDSALKKAIDEIERGLFDANLGNGLYKQRVARKGQGKRGGYRTILAFKEKNRSVFMYGYAKNDQANISDKEEEAYKKLAAYYLEITDSKLETLIKIGELFEVK</sequence>
<dbReference type="OrthoDB" id="8607264at2"/>
<keyword evidence="2" id="KW-1185">Reference proteome</keyword>
<reference evidence="1 2" key="1">
    <citation type="submission" date="2018-07" db="EMBL/GenBank/DDBJ databases">
        <title>Genomic Encyclopedia of Type Strains, Phase IV (KMG-IV): sequencing the most valuable type-strain genomes for metagenomic binning, comparative biology and taxonomic classification.</title>
        <authorList>
            <person name="Goeker M."/>
        </authorList>
    </citation>
    <scope>NUCLEOTIDE SEQUENCE [LARGE SCALE GENOMIC DNA]</scope>
    <source>
        <strain evidence="1 2">DSM 16500</strain>
    </source>
</reference>
<accession>A0A370G455</accession>
<dbReference type="AlphaFoldDB" id="A0A370G455"/>
<dbReference type="Pfam" id="PF06296">
    <property type="entry name" value="RelE"/>
    <property type="match status" value="1"/>
</dbReference>
<dbReference type="Proteomes" id="UP000254720">
    <property type="component" value="Unassembled WGS sequence"/>
</dbReference>
<dbReference type="EMBL" id="QQAX01000035">
    <property type="protein sequence ID" value="RDI37980.1"/>
    <property type="molecule type" value="Genomic_DNA"/>
</dbReference>